<keyword evidence="4" id="KW-1185">Reference proteome</keyword>
<dbReference type="Pfam" id="PF24994">
    <property type="entry name" value="GIL1_IRKI_C"/>
    <property type="match status" value="1"/>
</dbReference>
<dbReference type="AlphaFoldDB" id="A0A843VUF7"/>
<evidence type="ECO:0000313" key="4">
    <source>
        <dbReference type="Proteomes" id="UP000652761"/>
    </source>
</evidence>
<comment type="caution">
    <text evidence="3">The sequence shown here is derived from an EMBL/GenBank/DDBJ whole genome shotgun (WGS) entry which is preliminary data.</text>
</comment>
<reference evidence="3" key="1">
    <citation type="submission" date="2017-07" db="EMBL/GenBank/DDBJ databases">
        <title>Taro Niue Genome Assembly and Annotation.</title>
        <authorList>
            <person name="Atibalentja N."/>
            <person name="Keating K."/>
            <person name="Fields C.J."/>
        </authorList>
    </citation>
    <scope>NUCLEOTIDE SEQUENCE</scope>
    <source>
        <strain evidence="3">Niue_2</strain>
        <tissue evidence="3">Leaf</tissue>
    </source>
</reference>
<dbReference type="PANTHER" id="PTHR31029">
    <property type="entry name" value="CYCLIN-DEPENDENT KINASE-LIKE PROTEIN"/>
    <property type="match status" value="1"/>
</dbReference>
<dbReference type="PANTHER" id="PTHR31029:SF3">
    <property type="entry name" value="IRK-INTERACTING PROTEIN"/>
    <property type="match status" value="1"/>
</dbReference>
<organism evidence="3 4">
    <name type="scientific">Colocasia esculenta</name>
    <name type="common">Wild taro</name>
    <name type="synonym">Arum esculentum</name>
    <dbReference type="NCBI Taxonomy" id="4460"/>
    <lineage>
        <taxon>Eukaryota</taxon>
        <taxon>Viridiplantae</taxon>
        <taxon>Streptophyta</taxon>
        <taxon>Embryophyta</taxon>
        <taxon>Tracheophyta</taxon>
        <taxon>Spermatophyta</taxon>
        <taxon>Magnoliopsida</taxon>
        <taxon>Liliopsida</taxon>
        <taxon>Araceae</taxon>
        <taxon>Aroideae</taxon>
        <taxon>Colocasieae</taxon>
        <taxon>Colocasia</taxon>
    </lineage>
</organism>
<evidence type="ECO:0000313" key="3">
    <source>
        <dbReference type="EMBL" id="MQL98646.1"/>
    </source>
</evidence>
<evidence type="ECO:0000259" key="2">
    <source>
        <dbReference type="Pfam" id="PF24994"/>
    </source>
</evidence>
<accession>A0A843VUF7</accession>
<sequence length="594" mass="67477">MASASPQAYAIHRQDIQAAIAKAEELRALHAALLQGGAAASPVGLRLSLGSAASPSVSRASHQFAAADYPVFTPVSFCLRGIDDVLMSYEEEPLHGYLLSRTGSRTLSESLSRVGLAEEEHVVKEDIFDDKREINYSPMYRGVELYSTPDCQESKPSPCVNHVVFQKISTGTETLRSIRRTGSEEFRTVATCNKCKPAIINRGTDGDSRNYKNNMAAVHETDNHPSLQLHQKNRGAVLSWLFPRFKKKPKSEMSPNTLESEDMSQLFKDWGLCSLETLKKELIVANENRDAALAEVGEMKSSLEELKQKLVHLEVYCEELKKALKQAMQGKNARFMEKHDLTKRMKFTGISKDSSMPVSHEVMVEGFLQIASESRLSVRQFCKTLLSQIDDTDGDLVEKLNVLLQPDHLTLNFRYSKGLLNHLEGLINQTLYQDFENCVFQKNGSPKVLDPQQDRLENFTAFVALRNLSWNEVLRKGTKYYSEDFSRFCDQKMSSIVSLMDWSRPWPEQLLQSFFVATKCIWLLHLLAFSFSPPLSILRVDEHRRFDPIYMEDVLTDKQRAQVPAHVKIMVMPGFYVQDKVLRCKVLCRYRSVV</sequence>
<dbReference type="InterPro" id="IPR056813">
    <property type="entry name" value="GIL1_IRKI_C"/>
</dbReference>
<feature type="domain" description="GIL1/IRKI C-terminal" evidence="2">
    <location>
        <begin position="537"/>
        <end position="587"/>
    </location>
</feature>
<dbReference type="OrthoDB" id="785851at2759"/>
<dbReference type="Proteomes" id="UP000652761">
    <property type="component" value="Unassembled WGS sequence"/>
</dbReference>
<gene>
    <name evidence="3" type="ORF">Taro_031372</name>
</gene>
<dbReference type="InterPro" id="IPR042316">
    <property type="entry name" value="IRKI-like"/>
</dbReference>
<keyword evidence="1" id="KW-0175">Coiled coil</keyword>
<feature type="coiled-coil region" evidence="1">
    <location>
        <begin position="275"/>
        <end position="323"/>
    </location>
</feature>
<proteinExistence type="predicted"/>
<evidence type="ECO:0000256" key="1">
    <source>
        <dbReference type="SAM" id="Coils"/>
    </source>
</evidence>
<dbReference type="EMBL" id="NMUH01002220">
    <property type="protein sequence ID" value="MQL98646.1"/>
    <property type="molecule type" value="Genomic_DNA"/>
</dbReference>
<protein>
    <recommendedName>
        <fullName evidence="2">GIL1/IRKI C-terminal domain-containing protein</fullName>
    </recommendedName>
</protein>
<name>A0A843VUF7_COLES</name>